<dbReference type="GO" id="GO:0042597">
    <property type="term" value="C:periplasmic space"/>
    <property type="evidence" value="ECO:0007669"/>
    <property type="project" value="UniProtKB-SubCell"/>
</dbReference>
<evidence type="ECO:0000256" key="4">
    <source>
        <dbReference type="SAM" id="SignalP"/>
    </source>
</evidence>
<accession>A0A498CNW5</accession>
<reference evidence="6 7" key="1">
    <citation type="submission" date="2018-10" db="EMBL/GenBank/DDBJ databases">
        <title>Anaerotruncus faecis sp. nov., isolated from human feces.</title>
        <authorList>
            <person name="Wang Y.-J."/>
        </authorList>
    </citation>
    <scope>NUCLEOTIDE SEQUENCE [LARGE SCALE GENOMIC DNA]</scope>
    <source>
        <strain evidence="6 7">22A2-44</strain>
    </source>
</reference>
<evidence type="ECO:0000256" key="2">
    <source>
        <dbReference type="ARBA" id="ARBA00010742"/>
    </source>
</evidence>
<feature type="chain" id="PRO_5038689549" description="SsuA/THI5-like domain-containing protein" evidence="4">
    <location>
        <begin position="22"/>
        <end position="377"/>
    </location>
</feature>
<gene>
    <name evidence="6" type="ORF">D4A47_07675</name>
</gene>
<dbReference type="AlphaFoldDB" id="A0A498CNW5"/>
<keyword evidence="7" id="KW-1185">Reference proteome</keyword>
<evidence type="ECO:0000313" key="7">
    <source>
        <dbReference type="Proteomes" id="UP000276301"/>
    </source>
</evidence>
<organism evidence="6 7">
    <name type="scientific">Anaerotruncus massiliensis</name>
    <name type="common">ex Liu et al. 2021</name>
    <dbReference type="NCBI Taxonomy" id="2321404"/>
    <lineage>
        <taxon>Bacteria</taxon>
        <taxon>Bacillati</taxon>
        <taxon>Bacillota</taxon>
        <taxon>Clostridia</taxon>
        <taxon>Eubacteriales</taxon>
        <taxon>Oscillospiraceae</taxon>
        <taxon>Anaerotruncus</taxon>
    </lineage>
</organism>
<dbReference type="PROSITE" id="PS51257">
    <property type="entry name" value="PROKAR_LIPOPROTEIN"/>
    <property type="match status" value="1"/>
</dbReference>
<dbReference type="InterPro" id="IPR015168">
    <property type="entry name" value="SsuA/THI5"/>
</dbReference>
<name>A0A498CNW5_9FIRM</name>
<sequence>MKNLKKLITAVLAAAMVLSVAGCGSSNTPSAPDGSSSAAGGASGGGLAKITASGQPYSHTLPAWLAEQDGLYKQAGMGFEMIMFTGGAAQNEALGADEWDVGTMGSPPSITGGVAYGVHVIGFGSPDDKAVTIWARPDSDVAQVSGEVDGYPDIKGNADTWRGKTILCPTSTSAHFTLIATLKTMGLTTEDVNIIDMGVAQGFTAFKAGEADIVCLWDPQGFDAEKEGWTCISSGEATGEAMPTVIVASEKAMAEKHDEILEYLDIYFQESEKYAKDLDAYAQALMDIGIENGVEQDYETSYKCAEKRPLQTLDDEIEWYKGEVGSRKADIAMENLMDFFVYTGTIEEADKQKLIDNGFIDSSFIEELAARYGKTLN</sequence>
<dbReference type="RefSeq" id="WP_121586838.1">
    <property type="nucleotide sequence ID" value="NZ_RCHT01000011.1"/>
</dbReference>
<dbReference type="EMBL" id="RCHT01000011">
    <property type="protein sequence ID" value="RLL10931.1"/>
    <property type="molecule type" value="Genomic_DNA"/>
</dbReference>
<dbReference type="Proteomes" id="UP000276301">
    <property type="component" value="Unassembled WGS sequence"/>
</dbReference>
<dbReference type="PANTHER" id="PTHR30024">
    <property type="entry name" value="ALIPHATIC SULFONATES-BINDING PROTEIN-RELATED"/>
    <property type="match status" value="1"/>
</dbReference>
<evidence type="ECO:0000256" key="1">
    <source>
        <dbReference type="ARBA" id="ARBA00004418"/>
    </source>
</evidence>
<evidence type="ECO:0000256" key="3">
    <source>
        <dbReference type="ARBA" id="ARBA00022729"/>
    </source>
</evidence>
<dbReference type="PANTHER" id="PTHR30024:SF47">
    <property type="entry name" value="TAURINE-BINDING PERIPLASMIC PROTEIN"/>
    <property type="match status" value="1"/>
</dbReference>
<dbReference type="Gene3D" id="3.40.190.10">
    <property type="entry name" value="Periplasmic binding protein-like II"/>
    <property type="match status" value="2"/>
</dbReference>
<feature type="domain" description="SsuA/THI5-like" evidence="5">
    <location>
        <begin position="62"/>
        <end position="260"/>
    </location>
</feature>
<comment type="subcellular location">
    <subcellularLocation>
        <location evidence="1">Periplasm</location>
    </subcellularLocation>
</comment>
<dbReference type="Pfam" id="PF09084">
    <property type="entry name" value="NMT1"/>
    <property type="match status" value="1"/>
</dbReference>
<evidence type="ECO:0000313" key="6">
    <source>
        <dbReference type="EMBL" id="RLL10931.1"/>
    </source>
</evidence>
<protein>
    <recommendedName>
        <fullName evidence="5">SsuA/THI5-like domain-containing protein</fullName>
    </recommendedName>
</protein>
<dbReference type="SUPFAM" id="SSF53850">
    <property type="entry name" value="Periplasmic binding protein-like II"/>
    <property type="match status" value="1"/>
</dbReference>
<proteinExistence type="inferred from homology"/>
<feature type="signal peptide" evidence="4">
    <location>
        <begin position="1"/>
        <end position="21"/>
    </location>
</feature>
<comment type="similarity">
    <text evidence="2">Belongs to the bacterial solute-binding protein SsuA/TauA family.</text>
</comment>
<keyword evidence="3 4" id="KW-0732">Signal</keyword>
<comment type="caution">
    <text evidence="6">The sequence shown here is derived from an EMBL/GenBank/DDBJ whole genome shotgun (WGS) entry which is preliminary data.</text>
</comment>
<evidence type="ECO:0000259" key="5">
    <source>
        <dbReference type="Pfam" id="PF09084"/>
    </source>
</evidence>